<dbReference type="HOGENOM" id="CLU_1908673_0_0_1"/>
<dbReference type="InterPro" id="IPR052560">
    <property type="entry name" value="RdDP_mobile_element"/>
</dbReference>
<protein>
    <recommendedName>
        <fullName evidence="4">Reverse transcriptase domain-containing protein</fullName>
    </recommendedName>
</protein>
<dbReference type="PANTHER" id="PTHR36688">
    <property type="entry name" value="ENDO/EXONUCLEASE/PHOSPHATASE DOMAIN-CONTAINING PROTEIN"/>
    <property type="match status" value="1"/>
</dbReference>
<reference evidence="2" key="3">
    <citation type="submission" date="2015-06" db="UniProtKB">
        <authorList>
            <consortium name="EnsemblMetazoa"/>
        </authorList>
    </citation>
    <scope>IDENTIFICATION</scope>
</reference>
<dbReference type="OMA" id="LENICEW"/>
<dbReference type="EMBL" id="AMQN01012858">
    <property type="status" value="NOT_ANNOTATED_CDS"/>
    <property type="molecule type" value="Genomic_DNA"/>
</dbReference>
<gene>
    <name evidence="1" type="ORF">CAPTEDRAFT_211968</name>
</gene>
<evidence type="ECO:0000313" key="3">
    <source>
        <dbReference type="Proteomes" id="UP000014760"/>
    </source>
</evidence>
<reference evidence="3" key="1">
    <citation type="submission" date="2012-12" db="EMBL/GenBank/DDBJ databases">
        <authorList>
            <person name="Hellsten U."/>
            <person name="Grimwood J."/>
            <person name="Chapman J.A."/>
            <person name="Shapiro H."/>
            <person name="Aerts A."/>
            <person name="Otillar R.P."/>
            <person name="Terry A.Y."/>
            <person name="Boore J.L."/>
            <person name="Simakov O."/>
            <person name="Marletaz F."/>
            <person name="Cho S.-J."/>
            <person name="Edsinger-Gonzales E."/>
            <person name="Havlak P."/>
            <person name="Kuo D.-H."/>
            <person name="Larsson T."/>
            <person name="Lv J."/>
            <person name="Arendt D."/>
            <person name="Savage R."/>
            <person name="Osoegawa K."/>
            <person name="de Jong P."/>
            <person name="Lindberg D.R."/>
            <person name="Seaver E.C."/>
            <person name="Weisblat D.A."/>
            <person name="Putnam N.H."/>
            <person name="Grigoriev I.V."/>
            <person name="Rokhsar D.S."/>
        </authorList>
    </citation>
    <scope>NUCLEOTIDE SEQUENCE</scope>
    <source>
        <strain evidence="3">I ESC-2004</strain>
    </source>
</reference>
<name>R7TQG0_CAPTE</name>
<keyword evidence="3" id="KW-1185">Reference proteome</keyword>
<dbReference type="EMBL" id="AMQN01012859">
    <property type="status" value="NOT_ANNOTATED_CDS"/>
    <property type="molecule type" value="Genomic_DNA"/>
</dbReference>
<dbReference type="OrthoDB" id="10062389at2759"/>
<evidence type="ECO:0000313" key="2">
    <source>
        <dbReference type="EnsemblMetazoa" id="CapteP211968"/>
    </source>
</evidence>
<accession>R7TQG0</accession>
<reference evidence="1 3" key="2">
    <citation type="journal article" date="2013" name="Nature">
        <title>Insights into bilaterian evolution from three spiralian genomes.</title>
        <authorList>
            <person name="Simakov O."/>
            <person name="Marletaz F."/>
            <person name="Cho S.J."/>
            <person name="Edsinger-Gonzales E."/>
            <person name="Havlak P."/>
            <person name="Hellsten U."/>
            <person name="Kuo D.H."/>
            <person name="Larsson T."/>
            <person name="Lv J."/>
            <person name="Arendt D."/>
            <person name="Savage R."/>
            <person name="Osoegawa K."/>
            <person name="de Jong P."/>
            <person name="Grimwood J."/>
            <person name="Chapman J.A."/>
            <person name="Shapiro H."/>
            <person name="Aerts A."/>
            <person name="Otillar R.P."/>
            <person name="Terry A.Y."/>
            <person name="Boore J.L."/>
            <person name="Grigoriev I.V."/>
            <person name="Lindberg D.R."/>
            <person name="Seaver E.C."/>
            <person name="Weisblat D.A."/>
            <person name="Putnam N.H."/>
            <person name="Rokhsar D.S."/>
        </authorList>
    </citation>
    <scope>NUCLEOTIDE SEQUENCE</scope>
    <source>
        <strain evidence="1 3">I ESC-2004</strain>
    </source>
</reference>
<organism evidence="1">
    <name type="scientific">Capitella teleta</name>
    <name type="common">Polychaete worm</name>
    <dbReference type="NCBI Taxonomy" id="283909"/>
    <lineage>
        <taxon>Eukaryota</taxon>
        <taxon>Metazoa</taxon>
        <taxon>Spiralia</taxon>
        <taxon>Lophotrochozoa</taxon>
        <taxon>Annelida</taxon>
        <taxon>Polychaeta</taxon>
        <taxon>Sedentaria</taxon>
        <taxon>Scolecida</taxon>
        <taxon>Capitellidae</taxon>
        <taxon>Capitella</taxon>
    </lineage>
</organism>
<evidence type="ECO:0000313" key="1">
    <source>
        <dbReference type="EMBL" id="ELT93265.1"/>
    </source>
</evidence>
<dbReference type="AlphaFoldDB" id="R7TQG0"/>
<dbReference type="Proteomes" id="UP000014760">
    <property type="component" value="Unassembled WGS sequence"/>
</dbReference>
<sequence>MYADDTNIFFSGSNINETTNTFNTDLASLTQYLKCNRLSLNISKTHSMLFSLNNTLHDTKLSLVIDGAVIDTVKTTTFLGVKIDNKLTFDEHLVQTCNKSISCGCEVIDATLQLFDMGVARSLKSTVVQYSNW</sequence>
<proteinExistence type="predicted"/>
<dbReference type="PANTHER" id="PTHR36688:SF1">
    <property type="entry name" value="ENDONUCLEASE_EXONUCLEASE_PHOSPHATASE DOMAIN-CONTAINING PROTEIN"/>
    <property type="match status" value="1"/>
</dbReference>
<dbReference type="EMBL" id="KB309805">
    <property type="protein sequence ID" value="ELT93265.1"/>
    <property type="molecule type" value="Genomic_DNA"/>
</dbReference>
<dbReference type="EnsemblMetazoa" id="CapteT211968">
    <property type="protein sequence ID" value="CapteP211968"/>
    <property type="gene ID" value="CapteG211968"/>
</dbReference>
<evidence type="ECO:0008006" key="4">
    <source>
        <dbReference type="Google" id="ProtNLM"/>
    </source>
</evidence>